<evidence type="ECO:0000256" key="2">
    <source>
        <dbReference type="ARBA" id="ARBA00022448"/>
    </source>
</evidence>
<evidence type="ECO:0000256" key="13">
    <source>
        <dbReference type="RuleBase" id="RU003357"/>
    </source>
</evidence>
<evidence type="ECO:0000256" key="8">
    <source>
        <dbReference type="ARBA" id="ARBA00023065"/>
    </source>
</evidence>
<dbReference type="Gene3D" id="2.40.170.20">
    <property type="entry name" value="TonB-dependent receptor, beta-barrel domain"/>
    <property type="match status" value="1"/>
</dbReference>
<dbReference type="OrthoDB" id="9775095at2"/>
<proteinExistence type="inferred from homology"/>
<keyword evidence="7" id="KW-0408">Iron</keyword>
<keyword evidence="18" id="KW-1185">Reference proteome</keyword>
<feature type="signal peptide" evidence="14">
    <location>
        <begin position="1"/>
        <end position="27"/>
    </location>
</feature>
<keyword evidence="5 12" id="KW-0812">Transmembrane</keyword>
<keyword evidence="17" id="KW-0675">Receptor</keyword>
<name>A0A563DL18_9FLAO</name>
<keyword evidence="2 12" id="KW-0813">Transport</keyword>
<dbReference type="InterPro" id="IPR000531">
    <property type="entry name" value="Beta-barrel_TonB"/>
</dbReference>
<dbReference type="RefSeq" id="WP_146291238.1">
    <property type="nucleotide sequence ID" value="NZ_SELH01000011.1"/>
</dbReference>
<gene>
    <name evidence="17" type="ORF">ETU09_00800</name>
</gene>
<organism evidence="17 18">
    <name type="scientific">Apibacter muscae</name>
    <dbReference type="NCBI Taxonomy" id="2509004"/>
    <lineage>
        <taxon>Bacteria</taxon>
        <taxon>Pseudomonadati</taxon>
        <taxon>Bacteroidota</taxon>
        <taxon>Flavobacteriia</taxon>
        <taxon>Flavobacteriales</taxon>
        <taxon>Weeksellaceae</taxon>
        <taxon>Apibacter</taxon>
    </lineage>
</organism>
<keyword evidence="4" id="KW-0410">Iron transport</keyword>
<evidence type="ECO:0000256" key="10">
    <source>
        <dbReference type="ARBA" id="ARBA00023136"/>
    </source>
</evidence>
<evidence type="ECO:0000313" key="17">
    <source>
        <dbReference type="EMBL" id="TWP30573.1"/>
    </source>
</evidence>
<dbReference type="PANTHER" id="PTHR32552">
    <property type="entry name" value="FERRICHROME IRON RECEPTOR-RELATED"/>
    <property type="match status" value="1"/>
</dbReference>
<dbReference type="AlphaFoldDB" id="A0A563DL18"/>
<dbReference type="PANTHER" id="PTHR32552:SF68">
    <property type="entry name" value="FERRICHROME OUTER MEMBRANE TRANSPORTER_PHAGE RECEPTOR"/>
    <property type="match status" value="1"/>
</dbReference>
<dbReference type="InterPro" id="IPR039426">
    <property type="entry name" value="TonB-dep_rcpt-like"/>
</dbReference>
<evidence type="ECO:0000256" key="3">
    <source>
        <dbReference type="ARBA" id="ARBA00022452"/>
    </source>
</evidence>
<evidence type="ECO:0000256" key="1">
    <source>
        <dbReference type="ARBA" id="ARBA00004571"/>
    </source>
</evidence>
<dbReference type="InterPro" id="IPR037066">
    <property type="entry name" value="Plug_dom_sf"/>
</dbReference>
<dbReference type="PROSITE" id="PS52016">
    <property type="entry name" value="TONB_DEPENDENT_REC_3"/>
    <property type="match status" value="1"/>
</dbReference>
<reference evidence="17 18" key="1">
    <citation type="submission" date="2019-02" db="EMBL/GenBank/DDBJ databases">
        <title>Apibacter muscae sp. nov.: a novel member of the house fly microbiota.</title>
        <authorList>
            <person name="Park R."/>
        </authorList>
    </citation>
    <scope>NUCLEOTIDE SEQUENCE [LARGE SCALE GENOMIC DNA]</scope>
    <source>
        <strain evidence="17 18">AL1</strain>
    </source>
</reference>
<keyword evidence="3 12" id="KW-1134">Transmembrane beta strand</keyword>
<keyword evidence="10 12" id="KW-0472">Membrane</keyword>
<dbReference type="InterPro" id="IPR036942">
    <property type="entry name" value="Beta-barrel_TonB_sf"/>
</dbReference>
<evidence type="ECO:0000256" key="7">
    <source>
        <dbReference type="ARBA" id="ARBA00023004"/>
    </source>
</evidence>
<evidence type="ECO:0000256" key="6">
    <source>
        <dbReference type="ARBA" id="ARBA00022729"/>
    </source>
</evidence>
<feature type="domain" description="TonB-dependent receptor plug" evidence="16">
    <location>
        <begin position="68"/>
        <end position="166"/>
    </location>
</feature>
<dbReference type="CDD" id="cd01347">
    <property type="entry name" value="ligand_gated_channel"/>
    <property type="match status" value="1"/>
</dbReference>
<dbReference type="SUPFAM" id="SSF56935">
    <property type="entry name" value="Porins"/>
    <property type="match status" value="1"/>
</dbReference>
<dbReference type="EMBL" id="SELH01000011">
    <property type="protein sequence ID" value="TWP30573.1"/>
    <property type="molecule type" value="Genomic_DNA"/>
</dbReference>
<keyword evidence="8" id="KW-0406">Ion transport</keyword>
<evidence type="ECO:0000259" key="16">
    <source>
        <dbReference type="Pfam" id="PF07715"/>
    </source>
</evidence>
<evidence type="ECO:0000256" key="12">
    <source>
        <dbReference type="PROSITE-ProRule" id="PRU01360"/>
    </source>
</evidence>
<dbReference type="GO" id="GO:0015344">
    <property type="term" value="F:siderophore uptake transmembrane transporter activity"/>
    <property type="evidence" value="ECO:0007669"/>
    <property type="project" value="TreeGrafter"/>
</dbReference>
<keyword evidence="9 13" id="KW-0798">TonB box</keyword>
<protein>
    <submittedName>
        <fullName evidence="17">TonB-dependent receptor</fullName>
    </submittedName>
</protein>
<dbReference type="Proteomes" id="UP000319499">
    <property type="component" value="Unassembled WGS sequence"/>
</dbReference>
<dbReference type="GO" id="GO:0009279">
    <property type="term" value="C:cell outer membrane"/>
    <property type="evidence" value="ECO:0007669"/>
    <property type="project" value="UniProtKB-SubCell"/>
</dbReference>
<evidence type="ECO:0000256" key="9">
    <source>
        <dbReference type="ARBA" id="ARBA00023077"/>
    </source>
</evidence>
<dbReference type="InterPro" id="IPR012910">
    <property type="entry name" value="Plug_dom"/>
</dbReference>
<evidence type="ECO:0000259" key="15">
    <source>
        <dbReference type="Pfam" id="PF00593"/>
    </source>
</evidence>
<sequence>MKKINNLIFPSLTLLIVLSFFSQKINAQTTTDSIRGVTLEEVKIQAPKNRHYNTNNISKSLRLDGNILDVPQNIQSIDQSVIKDQLSLNVNESVTRNVSGTFREELHNGISSDIYSRGGYINAQRNGVDLRPLLKGPLGDDIAVIDRVEFVKGPSAFMNALGDPAGSYNIVTKSADGKKRTDFTLSQGSFNLLRGEADISGKYKEDNKLYYRLNLVGMHKKGFMKYDDNSRIVIAPSIQYNFDENTSISAQYIYQHLSYNMLSEAQISPYGFGTLPYDFTITDPSSRPYRADANDIFVNFDKTFNKNWSLHTQVSNVNSKSVGAMYWVNGINKVDPDILDRVYVYDAMKYNTFSAQAYAKGHFVTGIFTHNLLTGVDYNYKTNKTQDTWNTATTIYPLSISNPIYSNVINNNSMGGSYNSENDINGVDNLSTGRLSYISPYLMEEISILDGKLKMNVGLRYTYAQGFFNQYGARNKNSDNNLSPRVGINYKINETFSAYGLFDNTFTPLVGKSFEDKPLDPVKGQSFEIGLKKEWMNAFTTTVSIYQIERSHTVTKDPITNNIYQNGQNKAKGIEVDVRGELFPGMYATINYAYTDSKITKDDLNPSLVGKATPDRIRHIQNTWLTYKLPGNFLKGFSISTGYQWLVGRAPRFTTIDPVEMKNIFRMDAGISYEAKRYTFSVMVNNVLDSKQYSTAWKKNDMYYWVQLAPINYRCSLTVKL</sequence>
<evidence type="ECO:0000256" key="4">
    <source>
        <dbReference type="ARBA" id="ARBA00022496"/>
    </source>
</evidence>
<evidence type="ECO:0000256" key="11">
    <source>
        <dbReference type="ARBA" id="ARBA00023237"/>
    </source>
</evidence>
<comment type="subcellular location">
    <subcellularLocation>
        <location evidence="1 12">Cell outer membrane</location>
        <topology evidence="1 12">Multi-pass membrane protein</topology>
    </subcellularLocation>
</comment>
<comment type="similarity">
    <text evidence="12 13">Belongs to the TonB-dependent receptor family.</text>
</comment>
<evidence type="ECO:0000313" key="18">
    <source>
        <dbReference type="Proteomes" id="UP000319499"/>
    </source>
</evidence>
<accession>A0A563DL18</accession>
<comment type="caution">
    <text evidence="17">The sequence shown here is derived from an EMBL/GenBank/DDBJ whole genome shotgun (WGS) entry which is preliminary data.</text>
</comment>
<dbReference type="Pfam" id="PF07715">
    <property type="entry name" value="Plug"/>
    <property type="match status" value="1"/>
</dbReference>
<keyword evidence="6 14" id="KW-0732">Signal</keyword>
<evidence type="ECO:0000256" key="14">
    <source>
        <dbReference type="SAM" id="SignalP"/>
    </source>
</evidence>
<feature type="chain" id="PRO_5022069152" evidence="14">
    <location>
        <begin position="28"/>
        <end position="721"/>
    </location>
</feature>
<evidence type="ECO:0000256" key="5">
    <source>
        <dbReference type="ARBA" id="ARBA00022692"/>
    </source>
</evidence>
<dbReference type="Pfam" id="PF00593">
    <property type="entry name" value="TonB_dep_Rec_b-barrel"/>
    <property type="match status" value="1"/>
</dbReference>
<feature type="domain" description="TonB-dependent receptor-like beta-barrel" evidence="15">
    <location>
        <begin position="242"/>
        <end position="687"/>
    </location>
</feature>
<dbReference type="Gene3D" id="2.170.130.10">
    <property type="entry name" value="TonB-dependent receptor, plug domain"/>
    <property type="match status" value="1"/>
</dbReference>
<keyword evidence="11 12" id="KW-0998">Cell outer membrane</keyword>